<proteinExistence type="predicted"/>
<dbReference type="Proteomes" id="UP001203945">
    <property type="component" value="Unassembled WGS sequence"/>
</dbReference>
<reference evidence="2 3" key="1">
    <citation type="submission" date="2022-03" db="EMBL/GenBank/DDBJ databases">
        <authorList>
            <person name="He Y."/>
        </authorList>
    </citation>
    <scope>NUCLEOTIDE SEQUENCE [LARGE SCALE GENOMIC DNA]</scope>
    <source>
        <strain evidence="2 3">TK19116</strain>
    </source>
</reference>
<dbReference type="PANTHER" id="PTHR10605:SF56">
    <property type="entry name" value="BIFUNCTIONAL HEPARAN SULFATE N-DEACETYLASE_N-SULFOTRANSFERASE"/>
    <property type="match status" value="1"/>
</dbReference>
<dbReference type="RefSeq" id="WP_255329863.1">
    <property type="nucleotide sequence ID" value="NZ_JAKZEU010000003.1"/>
</dbReference>
<dbReference type="PANTHER" id="PTHR10605">
    <property type="entry name" value="HEPARAN SULFATE SULFOTRANSFERASE"/>
    <property type="match status" value="1"/>
</dbReference>
<dbReference type="InterPro" id="IPR027417">
    <property type="entry name" value="P-loop_NTPase"/>
</dbReference>
<evidence type="ECO:0000313" key="3">
    <source>
        <dbReference type="Proteomes" id="UP001203945"/>
    </source>
</evidence>
<accession>A0ABT1MRC2</accession>
<protein>
    <submittedName>
        <fullName evidence="2">Sulfotransferase</fullName>
    </submittedName>
</protein>
<dbReference type="InterPro" id="IPR037359">
    <property type="entry name" value="NST/OST"/>
</dbReference>
<name>A0ABT1MRC2_9RHOB</name>
<evidence type="ECO:0000313" key="2">
    <source>
        <dbReference type="EMBL" id="MCQ0970857.1"/>
    </source>
</evidence>
<keyword evidence="1" id="KW-0808">Transferase</keyword>
<dbReference type="EMBL" id="JAKZEU010000003">
    <property type="protein sequence ID" value="MCQ0970857.1"/>
    <property type="molecule type" value="Genomic_DNA"/>
</dbReference>
<keyword evidence="3" id="KW-1185">Reference proteome</keyword>
<comment type="caution">
    <text evidence="2">The sequence shown here is derived from an EMBL/GenBank/DDBJ whole genome shotgun (WGS) entry which is preliminary data.</text>
</comment>
<dbReference type="Gene3D" id="3.40.50.300">
    <property type="entry name" value="P-loop containing nucleotide triphosphate hydrolases"/>
    <property type="match status" value="1"/>
</dbReference>
<evidence type="ECO:0000256" key="1">
    <source>
        <dbReference type="ARBA" id="ARBA00022679"/>
    </source>
</evidence>
<sequence>MGTALTAWDPDGPPRKPGALCIGAQKAGTSWLAQMLGQHPQIWVPPFKEAHYFNHRFLPQQRYWIDWHYRTKPKEIRDRHARRQIPLPPGLDDYLTRIATAKHIYSNRWYKDIFAPAPAIATPMDFSPEYSCLPEEGVEFVADFLNRARIIYLIRHPVDRAISQLRMNLRREKRAPTSTSDWLREVENPILDERGRYADYIPRWQRHFGDRLMIQPYGRIGAEPDALIDEIERHLGIDPYPYRNMGERVFPTPPGLQPPPEAVAALADRLQPQVDYLAQTFGADFLALTR</sequence>
<gene>
    <name evidence="2" type="ORF">MLD63_10515</name>
</gene>
<organism evidence="2 3">
    <name type="scientific">Paracoccus albicereus</name>
    <dbReference type="NCBI Taxonomy" id="2922394"/>
    <lineage>
        <taxon>Bacteria</taxon>
        <taxon>Pseudomonadati</taxon>
        <taxon>Pseudomonadota</taxon>
        <taxon>Alphaproteobacteria</taxon>
        <taxon>Rhodobacterales</taxon>
        <taxon>Paracoccaceae</taxon>
        <taxon>Paracoccus</taxon>
    </lineage>
</organism>
<dbReference type="Pfam" id="PF13469">
    <property type="entry name" value="Sulfotransfer_3"/>
    <property type="match status" value="1"/>
</dbReference>
<dbReference type="SUPFAM" id="SSF52540">
    <property type="entry name" value="P-loop containing nucleoside triphosphate hydrolases"/>
    <property type="match status" value="1"/>
</dbReference>